<dbReference type="Gene3D" id="3.40.1260.10">
    <property type="entry name" value="DsrEFH-like"/>
    <property type="match status" value="1"/>
</dbReference>
<dbReference type="NCBIfam" id="NF001237">
    <property type="entry name" value="PRK00207.1"/>
    <property type="match status" value="1"/>
</dbReference>
<organism evidence="5 6">
    <name type="scientific">Halotalea alkalilenta</name>
    <dbReference type="NCBI Taxonomy" id="376489"/>
    <lineage>
        <taxon>Bacteria</taxon>
        <taxon>Pseudomonadati</taxon>
        <taxon>Pseudomonadota</taxon>
        <taxon>Gammaproteobacteria</taxon>
        <taxon>Oceanospirillales</taxon>
        <taxon>Halomonadaceae</taxon>
        <taxon>Halotalea</taxon>
    </lineage>
</organism>
<dbReference type="PANTHER" id="PTHR34874">
    <property type="entry name" value="PROTEIN YCHN"/>
    <property type="match status" value="1"/>
</dbReference>
<dbReference type="Proteomes" id="UP000077875">
    <property type="component" value="Chromosome"/>
</dbReference>
<dbReference type="EMBL" id="CP015243">
    <property type="protein sequence ID" value="ANF59649.1"/>
    <property type="molecule type" value="Genomic_DNA"/>
</dbReference>
<dbReference type="KEGG" id="haa:A5892_12210"/>
<dbReference type="InterPro" id="IPR003787">
    <property type="entry name" value="Sulphur_relay_DsrE/F-like"/>
</dbReference>
<evidence type="ECO:0000256" key="1">
    <source>
        <dbReference type="ARBA" id="ARBA00004496"/>
    </source>
</evidence>
<evidence type="ECO:0000256" key="3">
    <source>
        <dbReference type="ARBA" id="ARBA00022490"/>
    </source>
</evidence>
<evidence type="ECO:0000256" key="4">
    <source>
        <dbReference type="ARBA" id="ARBA00022679"/>
    </source>
</evidence>
<evidence type="ECO:0000313" key="5">
    <source>
        <dbReference type="EMBL" id="ANF59649.1"/>
    </source>
</evidence>
<accession>A0A172YKB3</accession>
<keyword evidence="4" id="KW-0808">Transferase</keyword>
<dbReference type="InterPro" id="IPR017463">
    <property type="entry name" value="Sulphur_relay_TusD/DsrE"/>
</dbReference>
<dbReference type="NCBIfam" id="TIGR03012">
    <property type="entry name" value="sulf_tusD_dsrE"/>
    <property type="match status" value="1"/>
</dbReference>
<reference evidence="5 6" key="1">
    <citation type="submission" date="2016-04" db="EMBL/GenBank/DDBJ databases">
        <title>Complete Genome Sequence of Halotalea alkalilenta IHB B 13600.</title>
        <authorList>
            <person name="Swarnkar M.K."/>
            <person name="Sharma A."/>
            <person name="Kaushal K."/>
            <person name="Soni R."/>
            <person name="Rana S."/>
            <person name="Singh A.K."/>
            <person name="Gulati A."/>
        </authorList>
    </citation>
    <scope>NUCLEOTIDE SEQUENCE [LARGE SCALE GENOMIC DNA]</scope>
    <source>
        <strain evidence="5 6">IHB B 13600</strain>
    </source>
</reference>
<name>A0A172YKB3_9GAMM</name>
<dbReference type="Pfam" id="PF02635">
    <property type="entry name" value="DsrE"/>
    <property type="match status" value="1"/>
</dbReference>
<dbReference type="AlphaFoldDB" id="A0A172YKB3"/>
<comment type="similarity">
    <text evidence="2">Belongs to the DsrE/TusD family.</text>
</comment>
<sequence length="129" mass="14044">MRYTLLVMGTPYSRQASHSALRFGEALLASNHRLEGVFFYHDGVYNAARMMTPPQDEPRLASRWQALADASGARLMVCVASALKRGLLDAREAERHGVQGDSLAPGFELAGLGQLVHATAITDRTLTFA</sequence>
<evidence type="ECO:0000256" key="2">
    <source>
        <dbReference type="ARBA" id="ARBA00007067"/>
    </source>
</evidence>
<evidence type="ECO:0000313" key="6">
    <source>
        <dbReference type="Proteomes" id="UP000077875"/>
    </source>
</evidence>
<protein>
    <submittedName>
        <fullName evidence="5">tRNA 2-thiouridine(34) synthase TusD</fullName>
    </submittedName>
</protein>
<keyword evidence="6" id="KW-1185">Reference proteome</keyword>
<dbReference type="SUPFAM" id="SSF75169">
    <property type="entry name" value="DsrEFH-like"/>
    <property type="match status" value="1"/>
</dbReference>
<dbReference type="GO" id="GO:0097163">
    <property type="term" value="F:sulfur carrier activity"/>
    <property type="evidence" value="ECO:0007669"/>
    <property type="project" value="TreeGrafter"/>
</dbReference>
<dbReference type="GO" id="GO:1990228">
    <property type="term" value="C:sulfurtransferase complex"/>
    <property type="evidence" value="ECO:0007669"/>
    <property type="project" value="TreeGrafter"/>
</dbReference>
<dbReference type="InterPro" id="IPR027396">
    <property type="entry name" value="DsrEFH-like"/>
</dbReference>
<comment type="subcellular location">
    <subcellularLocation>
        <location evidence="1">Cytoplasm</location>
    </subcellularLocation>
</comment>
<gene>
    <name evidence="5" type="ORF">A5892_12210</name>
</gene>
<dbReference type="GO" id="GO:0016783">
    <property type="term" value="F:sulfurtransferase activity"/>
    <property type="evidence" value="ECO:0007669"/>
    <property type="project" value="InterPro"/>
</dbReference>
<dbReference type="GO" id="GO:0002143">
    <property type="term" value="P:tRNA wobble position uridine thiolation"/>
    <property type="evidence" value="ECO:0007669"/>
    <property type="project" value="TreeGrafter"/>
</dbReference>
<dbReference type="PANTHER" id="PTHR34874:SF3">
    <property type="entry name" value="SULFURTRANSFERASE TUSD"/>
    <property type="match status" value="1"/>
</dbReference>
<proteinExistence type="inferred from homology"/>
<dbReference type="STRING" id="376489.A5892_12210"/>
<keyword evidence="3" id="KW-0963">Cytoplasm</keyword>